<name>A0A7Z2NUY0_9SPHN</name>
<dbReference type="InterPro" id="IPR004360">
    <property type="entry name" value="Glyas_Fos-R_dOase_dom"/>
</dbReference>
<organism evidence="2 3">
    <name type="scientific">Sphingomonas changnyeongensis</name>
    <dbReference type="NCBI Taxonomy" id="2698679"/>
    <lineage>
        <taxon>Bacteria</taxon>
        <taxon>Pseudomonadati</taxon>
        <taxon>Pseudomonadota</taxon>
        <taxon>Alphaproteobacteria</taxon>
        <taxon>Sphingomonadales</taxon>
        <taxon>Sphingomonadaceae</taxon>
        <taxon>Sphingomonas</taxon>
    </lineage>
</organism>
<dbReference type="RefSeq" id="WP_160591514.1">
    <property type="nucleotide sequence ID" value="NZ_CP047895.1"/>
</dbReference>
<dbReference type="Proteomes" id="UP000464468">
    <property type="component" value="Chromosome"/>
</dbReference>
<dbReference type="KEGG" id="schy:GVO57_02345"/>
<reference evidence="2 3" key="1">
    <citation type="submission" date="2020-01" db="EMBL/GenBank/DDBJ databases">
        <title>Sphingomonas sp. C33 whole genome sequece.</title>
        <authorList>
            <person name="Park C."/>
        </authorList>
    </citation>
    <scope>NUCLEOTIDE SEQUENCE [LARGE SCALE GENOMIC DNA]</scope>
    <source>
        <strain evidence="2 3">C33</strain>
    </source>
</reference>
<protein>
    <recommendedName>
        <fullName evidence="1">VOC domain-containing protein</fullName>
    </recommendedName>
</protein>
<proteinExistence type="predicted"/>
<gene>
    <name evidence="2" type="ORF">GVO57_02345</name>
</gene>
<accession>A0A7Z2NUY0</accession>
<dbReference type="InterPro" id="IPR029068">
    <property type="entry name" value="Glyas_Bleomycin-R_OHBP_Dase"/>
</dbReference>
<keyword evidence="3" id="KW-1185">Reference proteome</keyword>
<evidence type="ECO:0000259" key="1">
    <source>
        <dbReference type="PROSITE" id="PS51819"/>
    </source>
</evidence>
<dbReference type="SUPFAM" id="SSF54593">
    <property type="entry name" value="Glyoxalase/Bleomycin resistance protein/Dihydroxybiphenyl dioxygenase"/>
    <property type="match status" value="1"/>
</dbReference>
<dbReference type="EMBL" id="CP047895">
    <property type="protein sequence ID" value="QHL89874.1"/>
    <property type="molecule type" value="Genomic_DNA"/>
</dbReference>
<evidence type="ECO:0000313" key="2">
    <source>
        <dbReference type="EMBL" id="QHL89874.1"/>
    </source>
</evidence>
<dbReference type="Gene3D" id="3.10.180.10">
    <property type="entry name" value="2,3-Dihydroxybiphenyl 1,2-Dioxygenase, domain 1"/>
    <property type="match status" value="1"/>
</dbReference>
<dbReference type="AlphaFoldDB" id="A0A7Z2NUY0"/>
<dbReference type="CDD" id="cd06587">
    <property type="entry name" value="VOC"/>
    <property type="match status" value="1"/>
</dbReference>
<dbReference type="Pfam" id="PF00903">
    <property type="entry name" value="Glyoxalase"/>
    <property type="match status" value="1"/>
</dbReference>
<dbReference type="InterPro" id="IPR037523">
    <property type="entry name" value="VOC_core"/>
</dbReference>
<dbReference type="PROSITE" id="PS51819">
    <property type="entry name" value="VOC"/>
    <property type="match status" value="1"/>
</dbReference>
<feature type="domain" description="VOC" evidence="1">
    <location>
        <begin position="6"/>
        <end position="127"/>
    </location>
</feature>
<sequence>MLAMGRISHLNLPVRDFDESLDFYVRRLGLGYVRHLRPGKVILDWAGFAFFIEAAPDMAAHPRFHFGIETTTDGVRDWEARLASAGIPQVVGPQPTGLPETYVTPDGLRTVLYFADPTGHIIEVYSHIGVDTGHVDPHWAALSGGGGV</sequence>
<evidence type="ECO:0000313" key="3">
    <source>
        <dbReference type="Proteomes" id="UP000464468"/>
    </source>
</evidence>